<name>A0A804UHZ1_MAIZE</name>
<keyword evidence="2" id="KW-1185">Reference proteome</keyword>
<dbReference type="InterPro" id="IPR027267">
    <property type="entry name" value="AH/BAR_dom_sf"/>
</dbReference>
<dbReference type="EnsemblPlants" id="Zm00001eb368600_T001">
    <property type="protein sequence ID" value="Zm00001eb368600_P001"/>
    <property type="gene ID" value="Zm00001eb368600"/>
</dbReference>
<dbReference type="PANTHER" id="PTHR46757">
    <property type="entry name" value="SORTING NEXIN-RELATED"/>
    <property type="match status" value="1"/>
</dbReference>
<proteinExistence type="predicted"/>
<organism evidence="1 2">
    <name type="scientific">Zea mays</name>
    <name type="common">Maize</name>
    <dbReference type="NCBI Taxonomy" id="4577"/>
    <lineage>
        <taxon>Eukaryota</taxon>
        <taxon>Viridiplantae</taxon>
        <taxon>Streptophyta</taxon>
        <taxon>Embryophyta</taxon>
        <taxon>Tracheophyta</taxon>
        <taxon>Spermatophyta</taxon>
        <taxon>Magnoliopsida</taxon>
        <taxon>Liliopsida</taxon>
        <taxon>Poales</taxon>
        <taxon>Poaceae</taxon>
        <taxon>PACMAD clade</taxon>
        <taxon>Panicoideae</taxon>
        <taxon>Andropogonodae</taxon>
        <taxon>Andropogoneae</taxon>
        <taxon>Tripsacinae</taxon>
        <taxon>Zea</taxon>
    </lineage>
</organism>
<dbReference type="Gramene" id="Zm00001eb368600_T001">
    <property type="protein sequence ID" value="Zm00001eb368600_P001"/>
    <property type="gene ID" value="Zm00001eb368600"/>
</dbReference>
<dbReference type="AlphaFoldDB" id="A0A804UHZ1"/>
<sequence length="93" mass="11165">MQENNMNEIKRFNKERRQDLLEMLKGFVSDQATYSDHFASIWTKTDRTTLSITEGTHFYGLFWELVSPAMDRILHELQAYKVLKRKSWLLPRL</sequence>
<evidence type="ECO:0000313" key="1">
    <source>
        <dbReference type="EnsemblPlants" id="Zm00001eb368600_P001"/>
    </source>
</evidence>
<dbReference type="InterPro" id="IPR044279">
    <property type="entry name" value="SNX2A/B"/>
</dbReference>
<dbReference type="Gene3D" id="1.20.1270.60">
    <property type="entry name" value="Arfaptin homology (AH) domain/BAR domain"/>
    <property type="match status" value="1"/>
</dbReference>
<protein>
    <submittedName>
        <fullName evidence="1">Uncharacterized protein</fullName>
    </submittedName>
</protein>
<reference evidence="1" key="2">
    <citation type="submission" date="2019-07" db="EMBL/GenBank/DDBJ databases">
        <authorList>
            <person name="Seetharam A."/>
            <person name="Woodhouse M."/>
            <person name="Cannon E."/>
        </authorList>
    </citation>
    <scope>NUCLEOTIDE SEQUENCE [LARGE SCALE GENOMIC DNA]</scope>
    <source>
        <strain evidence="1">cv. B73</strain>
    </source>
</reference>
<dbReference type="Proteomes" id="UP000007305">
    <property type="component" value="Chromosome 8"/>
</dbReference>
<dbReference type="InParanoid" id="A0A804UHZ1"/>
<accession>A0A804UHZ1</accession>
<reference evidence="2" key="1">
    <citation type="journal article" date="2009" name="Science">
        <title>The B73 maize genome: complexity, diversity, and dynamics.</title>
        <authorList>
            <person name="Schnable P.S."/>
            <person name="Ware D."/>
            <person name="Fulton R.S."/>
            <person name="Stein J.C."/>
            <person name="Wei F."/>
            <person name="Pasternak S."/>
            <person name="Liang C."/>
            <person name="Zhang J."/>
            <person name="Fulton L."/>
            <person name="Graves T.A."/>
            <person name="Minx P."/>
            <person name="Reily A.D."/>
            <person name="Courtney L."/>
            <person name="Kruchowski S.S."/>
            <person name="Tomlinson C."/>
            <person name="Strong C."/>
            <person name="Delehaunty K."/>
            <person name="Fronick C."/>
            <person name="Courtney B."/>
            <person name="Rock S.M."/>
            <person name="Belter E."/>
            <person name="Du F."/>
            <person name="Kim K."/>
            <person name="Abbott R.M."/>
            <person name="Cotton M."/>
            <person name="Levy A."/>
            <person name="Marchetto P."/>
            <person name="Ochoa K."/>
            <person name="Jackson S.M."/>
            <person name="Gillam B."/>
            <person name="Chen W."/>
            <person name="Yan L."/>
            <person name="Higginbotham J."/>
            <person name="Cardenas M."/>
            <person name="Waligorski J."/>
            <person name="Applebaum E."/>
            <person name="Phelps L."/>
            <person name="Falcone J."/>
            <person name="Kanchi K."/>
            <person name="Thane T."/>
            <person name="Scimone A."/>
            <person name="Thane N."/>
            <person name="Henke J."/>
            <person name="Wang T."/>
            <person name="Ruppert J."/>
            <person name="Shah N."/>
            <person name="Rotter K."/>
            <person name="Hodges J."/>
            <person name="Ingenthron E."/>
            <person name="Cordes M."/>
            <person name="Kohlberg S."/>
            <person name="Sgro J."/>
            <person name="Delgado B."/>
            <person name="Mead K."/>
            <person name="Chinwalla A."/>
            <person name="Leonard S."/>
            <person name="Crouse K."/>
            <person name="Collura K."/>
            <person name="Kudrna D."/>
            <person name="Currie J."/>
            <person name="He R."/>
            <person name="Angelova A."/>
            <person name="Rajasekar S."/>
            <person name="Mueller T."/>
            <person name="Lomeli R."/>
            <person name="Scara G."/>
            <person name="Ko A."/>
            <person name="Delaney K."/>
            <person name="Wissotski M."/>
            <person name="Lopez G."/>
            <person name="Campos D."/>
            <person name="Braidotti M."/>
            <person name="Ashley E."/>
            <person name="Golser W."/>
            <person name="Kim H."/>
            <person name="Lee S."/>
            <person name="Lin J."/>
            <person name="Dujmic Z."/>
            <person name="Kim W."/>
            <person name="Talag J."/>
            <person name="Zuccolo A."/>
            <person name="Fan C."/>
            <person name="Sebastian A."/>
            <person name="Kramer M."/>
            <person name="Spiegel L."/>
            <person name="Nascimento L."/>
            <person name="Zutavern T."/>
            <person name="Miller B."/>
            <person name="Ambroise C."/>
            <person name="Muller S."/>
            <person name="Spooner W."/>
            <person name="Narechania A."/>
            <person name="Ren L."/>
            <person name="Wei S."/>
            <person name="Kumari S."/>
            <person name="Faga B."/>
            <person name="Levy M.J."/>
            <person name="McMahan L."/>
            <person name="Van Buren P."/>
            <person name="Vaughn M.W."/>
            <person name="Ying K."/>
            <person name="Yeh C.-T."/>
            <person name="Emrich S.J."/>
            <person name="Jia Y."/>
            <person name="Kalyanaraman A."/>
            <person name="Hsia A.-P."/>
            <person name="Barbazuk W.B."/>
            <person name="Baucom R.S."/>
            <person name="Brutnell T.P."/>
            <person name="Carpita N.C."/>
            <person name="Chaparro C."/>
            <person name="Chia J.-M."/>
            <person name="Deragon J.-M."/>
            <person name="Estill J.C."/>
            <person name="Fu Y."/>
            <person name="Jeddeloh J.A."/>
            <person name="Han Y."/>
            <person name="Lee H."/>
            <person name="Li P."/>
            <person name="Lisch D.R."/>
            <person name="Liu S."/>
            <person name="Liu Z."/>
            <person name="Nagel D.H."/>
            <person name="McCann M.C."/>
            <person name="SanMiguel P."/>
            <person name="Myers A.M."/>
            <person name="Nettleton D."/>
            <person name="Nguyen J."/>
            <person name="Penning B.W."/>
            <person name="Ponnala L."/>
            <person name="Schneider K.L."/>
            <person name="Schwartz D.C."/>
            <person name="Sharma A."/>
            <person name="Soderlund C."/>
            <person name="Springer N.M."/>
            <person name="Sun Q."/>
            <person name="Wang H."/>
            <person name="Waterman M."/>
            <person name="Westerman R."/>
            <person name="Wolfgruber T.K."/>
            <person name="Yang L."/>
            <person name="Yu Y."/>
            <person name="Zhang L."/>
            <person name="Zhou S."/>
            <person name="Zhu Q."/>
            <person name="Bennetzen J.L."/>
            <person name="Dawe R.K."/>
            <person name="Jiang J."/>
            <person name="Jiang N."/>
            <person name="Presting G.G."/>
            <person name="Wessler S.R."/>
            <person name="Aluru S."/>
            <person name="Martienssen R.A."/>
            <person name="Clifton S.W."/>
            <person name="McCombie W.R."/>
            <person name="Wing R.A."/>
            <person name="Wilson R.K."/>
        </authorList>
    </citation>
    <scope>NUCLEOTIDE SEQUENCE [LARGE SCALE GENOMIC DNA]</scope>
    <source>
        <strain evidence="2">cv. B73</strain>
    </source>
</reference>
<reference evidence="1" key="3">
    <citation type="submission" date="2021-05" db="UniProtKB">
        <authorList>
            <consortium name="EnsemblPlants"/>
        </authorList>
    </citation>
    <scope>IDENTIFICATION</scope>
    <source>
        <strain evidence="1">cv. B73</strain>
    </source>
</reference>
<evidence type="ECO:0000313" key="2">
    <source>
        <dbReference type="Proteomes" id="UP000007305"/>
    </source>
</evidence>
<dbReference type="PANTHER" id="PTHR46757:SF5">
    <property type="entry name" value="OS01G0827200 PROTEIN"/>
    <property type="match status" value="1"/>
</dbReference>